<protein>
    <submittedName>
        <fullName evidence="1">Uncharacterized protein</fullName>
    </submittedName>
</protein>
<evidence type="ECO:0000313" key="1">
    <source>
        <dbReference type="EMBL" id="KAB7726459.1"/>
    </source>
</evidence>
<proteinExistence type="predicted"/>
<gene>
    <name evidence="1" type="ORF">F5984_24375</name>
</gene>
<accession>A0A7J5TSJ6</accession>
<dbReference type="Proteomes" id="UP000488299">
    <property type="component" value="Unassembled WGS sequence"/>
</dbReference>
<organism evidence="1 2">
    <name type="scientific">Rudanella paleaurantiibacter</name>
    <dbReference type="NCBI Taxonomy" id="2614655"/>
    <lineage>
        <taxon>Bacteria</taxon>
        <taxon>Pseudomonadati</taxon>
        <taxon>Bacteroidota</taxon>
        <taxon>Cytophagia</taxon>
        <taxon>Cytophagales</taxon>
        <taxon>Cytophagaceae</taxon>
        <taxon>Rudanella</taxon>
    </lineage>
</organism>
<dbReference type="NCBIfam" id="NF047658">
    <property type="entry name" value="HYC_CC_PP"/>
    <property type="match status" value="1"/>
</dbReference>
<keyword evidence="2" id="KW-1185">Reference proteome</keyword>
<comment type="caution">
    <text evidence="1">The sequence shown here is derived from an EMBL/GenBank/DDBJ whole genome shotgun (WGS) entry which is preliminary data.</text>
</comment>
<dbReference type="RefSeq" id="WP_019990917.1">
    <property type="nucleotide sequence ID" value="NZ_WELI01000015.1"/>
</dbReference>
<sequence>MRAPLYTRIVCCWLALLVLLTSTGFGMVEHWCQMRGHSKSLLTVAKVCPKPCQSEDGSTTTPSGPVVKKQACCKTTLSYEHLDVSSFVADYHPLPAPVTAEFIPNSAFHFLLAALLVVPNAEPPLPAAETPLHRTGRFRQISLCTWLI</sequence>
<dbReference type="InterPro" id="IPR058060">
    <property type="entry name" value="HYC_CC_PP"/>
</dbReference>
<dbReference type="EMBL" id="WELI01000015">
    <property type="protein sequence ID" value="KAB7726459.1"/>
    <property type="molecule type" value="Genomic_DNA"/>
</dbReference>
<dbReference type="AlphaFoldDB" id="A0A7J5TSJ6"/>
<evidence type="ECO:0000313" key="2">
    <source>
        <dbReference type="Proteomes" id="UP000488299"/>
    </source>
</evidence>
<reference evidence="1 2" key="1">
    <citation type="submission" date="2019-10" db="EMBL/GenBank/DDBJ databases">
        <title>Rudanella paleaurantiibacter sp. nov., isolated from sludge.</title>
        <authorList>
            <person name="Xu S.Q."/>
        </authorList>
    </citation>
    <scope>NUCLEOTIDE SEQUENCE [LARGE SCALE GENOMIC DNA]</scope>
    <source>
        <strain evidence="1 2">HX-22-17</strain>
    </source>
</reference>
<name>A0A7J5TSJ6_9BACT</name>